<organism evidence="6 7">
    <name type="scientific">Candidatus Ornithospirochaeta stercoripullorum</name>
    <dbReference type="NCBI Taxonomy" id="2840899"/>
    <lineage>
        <taxon>Bacteria</taxon>
        <taxon>Pseudomonadati</taxon>
        <taxon>Spirochaetota</taxon>
        <taxon>Spirochaetia</taxon>
        <taxon>Spirochaetales</taxon>
        <taxon>Spirochaetaceae</taxon>
        <taxon>Spirochaetaceae incertae sedis</taxon>
        <taxon>Candidatus Ornithospirochaeta</taxon>
    </lineage>
</organism>
<evidence type="ECO:0000256" key="1">
    <source>
        <dbReference type="ARBA" id="ARBA00001974"/>
    </source>
</evidence>
<dbReference type="EMBL" id="JADIMT010000033">
    <property type="protein sequence ID" value="MBO8435768.1"/>
    <property type="molecule type" value="Genomic_DNA"/>
</dbReference>
<comment type="caution">
    <text evidence="6">The sequence shown here is derived from an EMBL/GenBank/DDBJ whole genome shotgun (WGS) entry which is preliminary data.</text>
</comment>
<sequence length="375" mass="39943">MIETLIIGGGAAGLYASSLLTDAVILERNESCGRKLLLTGGGRCNYTHLSPVSELLEHYHGSLPFIRKVLYSHTPEDIIRHLKKFGVTPVNEDGKIFPSSGNAADVLKALLCNQQRIIQGRADSIIKKDDFFLIKTGTTSIEAKNVIIATGGMAYPHTGSDGSGYHLIKELGHCITPPRPVLAPLNLEPSLKEAEGVSTYITIKKGKKAISGMAVITKRGISGPVAEDFSYLLNGKEKIAIKFDAPELKALRETKGSALLKNSLSIPPRLAKAILGDIAEKKIANLSAKEEQEASEALSNGIYTAYPIAQGAMSTAGGVKTAEINASTMESKLIPNLYFAGDIIDVDADCGGYSLTWAFATAYIATATIASHKTI</sequence>
<evidence type="ECO:0000313" key="6">
    <source>
        <dbReference type="EMBL" id="MBO8435768.1"/>
    </source>
</evidence>
<keyword evidence="2" id="KW-0285">Flavoprotein</keyword>
<dbReference type="PANTHER" id="PTHR42887">
    <property type="entry name" value="OS12G0638800 PROTEIN"/>
    <property type="match status" value="1"/>
</dbReference>
<evidence type="ECO:0000256" key="3">
    <source>
        <dbReference type="ARBA" id="ARBA00022827"/>
    </source>
</evidence>
<reference evidence="6" key="2">
    <citation type="journal article" date="2021" name="PeerJ">
        <title>Extensive microbial diversity within the chicken gut microbiome revealed by metagenomics and culture.</title>
        <authorList>
            <person name="Gilroy R."/>
            <person name="Ravi A."/>
            <person name="Getino M."/>
            <person name="Pursley I."/>
            <person name="Horton D.L."/>
            <person name="Alikhan N.F."/>
            <person name="Baker D."/>
            <person name="Gharbi K."/>
            <person name="Hall N."/>
            <person name="Watson M."/>
            <person name="Adriaenssens E.M."/>
            <person name="Foster-Nyarko E."/>
            <person name="Jarju S."/>
            <person name="Secka A."/>
            <person name="Antonio M."/>
            <person name="Oren A."/>
            <person name="Chaudhuri R.R."/>
            <person name="La Ragione R."/>
            <person name="Hildebrand F."/>
            <person name="Pallen M.J."/>
        </authorList>
    </citation>
    <scope>NUCLEOTIDE SEQUENCE</scope>
    <source>
        <strain evidence="6">7293</strain>
    </source>
</reference>
<evidence type="ECO:0000256" key="2">
    <source>
        <dbReference type="ARBA" id="ARBA00022630"/>
    </source>
</evidence>
<dbReference type="NCBIfam" id="TIGR00275">
    <property type="entry name" value="aminoacetone oxidase family FAD-binding enzyme"/>
    <property type="match status" value="1"/>
</dbReference>
<feature type="domain" description="RsdA/BaiN/AoA(So)-like insert" evidence="5">
    <location>
        <begin position="179"/>
        <end position="299"/>
    </location>
</feature>
<reference evidence="6" key="1">
    <citation type="submission" date="2020-10" db="EMBL/GenBank/DDBJ databases">
        <authorList>
            <person name="Gilroy R."/>
        </authorList>
    </citation>
    <scope>NUCLEOTIDE SEQUENCE</scope>
    <source>
        <strain evidence="6">7293</strain>
    </source>
</reference>
<dbReference type="InterPro" id="IPR055178">
    <property type="entry name" value="RsdA/BaiN/AoA(So)-like_dom"/>
</dbReference>
<keyword evidence="3" id="KW-0274">FAD</keyword>
<protein>
    <submittedName>
        <fullName evidence="6">Aminoacetone oxidase family FAD-binding enzyme</fullName>
    </submittedName>
</protein>
<evidence type="ECO:0000259" key="5">
    <source>
        <dbReference type="Pfam" id="PF22780"/>
    </source>
</evidence>
<evidence type="ECO:0000313" key="7">
    <source>
        <dbReference type="Proteomes" id="UP000823615"/>
    </source>
</evidence>
<dbReference type="InterPro" id="IPR036188">
    <property type="entry name" value="FAD/NAD-bd_sf"/>
</dbReference>
<dbReference type="SUPFAM" id="SSF51905">
    <property type="entry name" value="FAD/NAD(P)-binding domain"/>
    <property type="match status" value="1"/>
</dbReference>
<feature type="domain" description="RsdA/BaiN/AoA(So)-like Rossmann fold-like" evidence="4">
    <location>
        <begin position="3"/>
        <end position="366"/>
    </location>
</feature>
<evidence type="ECO:0000259" key="4">
    <source>
        <dbReference type="Pfam" id="PF03486"/>
    </source>
</evidence>
<proteinExistence type="predicted"/>
<dbReference type="PRINTS" id="PR00368">
    <property type="entry name" value="FADPNR"/>
</dbReference>
<comment type="cofactor">
    <cofactor evidence="1">
        <name>FAD</name>
        <dbReference type="ChEBI" id="CHEBI:57692"/>
    </cofactor>
</comment>
<dbReference type="Pfam" id="PF03486">
    <property type="entry name" value="HI0933_like"/>
    <property type="match status" value="1"/>
</dbReference>
<dbReference type="InterPro" id="IPR004792">
    <property type="entry name" value="BaiN-like"/>
</dbReference>
<dbReference type="Gene3D" id="1.10.8.260">
    <property type="entry name" value="HI0933 insert domain-like"/>
    <property type="match status" value="1"/>
</dbReference>
<dbReference type="Gene3D" id="2.40.30.10">
    <property type="entry name" value="Translation factors"/>
    <property type="match status" value="1"/>
</dbReference>
<dbReference type="InterPro" id="IPR057661">
    <property type="entry name" value="RsdA/BaiN/AoA(So)_Rossmann"/>
</dbReference>
<dbReference type="Proteomes" id="UP000823615">
    <property type="component" value="Unassembled WGS sequence"/>
</dbReference>
<dbReference type="Gene3D" id="3.50.50.60">
    <property type="entry name" value="FAD/NAD(P)-binding domain"/>
    <property type="match status" value="1"/>
</dbReference>
<name>A0A9D9DYD5_9SPIO</name>
<dbReference type="Pfam" id="PF22780">
    <property type="entry name" value="HI0933_like_1st"/>
    <property type="match status" value="1"/>
</dbReference>
<dbReference type="InterPro" id="IPR023166">
    <property type="entry name" value="BaiN-like_dom_sf"/>
</dbReference>
<dbReference type="PANTHER" id="PTHR42887:SF2">
    <property type="entry name" value="OS12G0638800 PROTEIN"/>
    <property type="match status" value="1"/>
</dbReference>
<accession>A0A9D9DYD5</accession>
<dbReference type="SUPFAM" id="SSF160996">
    <property type="entry name" value="HI0933 insert domain-like"/>
    <property type="match status" value="1"/>
</dbReference>
<gene>
    <name evidence="6" type="ORF">IAA97_02155</name>
</gene>
<dbReference type="AlphaFoldDB" id="A0A9D9DYD5"/>